<dbReference type="EMBL" id="FPBH01000038">
    <property type="protein sequence ID" value="SFU25573.1"/>
    <property type="molecule type" value="Genomic_DNA"/>
</dbReference>
<dbReference type="Proteomes" id="UP000198844">
    <property type="component" value="Unassembled WGS sequence"/>
</dbReference>
<evidence type="ECO:0000313" key="2">
    <source>
        <dbReference type="Proteomes" id="UP000198844"/>
    </source>
</evidence>
<evidence type="ECO:0000313" key="1">
    <source>
        <dbReference type="EMBL" id="SFU25573.1"/>
    </source>
</evidence>
<dbReference type="AlphaFoldDB" id="A0A1I7ENS2"/>
<name>A0A1I7ENS2_9BURK</name>
<sequence>MVETQRATFTGLAHIEMHADVLSAFDRMSRLHRRKEPPFTERFEQDLIEARIGGWLDEFDIDRAVNVNGETSDRDGLIRLVT</sequence>
<organism evidence="1 2">
    <name type="scientific">Paraburkholderia aspalathi</name>
    <dbReference type="NCBI Taxonomy" id="1324617"/>
    <lineage>
        <taxon>Bacteria</taxon>
        <taxon>Pseudomonadati</taxon>
        <taxon>Pseudomonadota</taxon>
        <taxon>Betaproteobacteria</taxon>
        <taxon>Burkholderiales</taxon>
        <taxon>Burkholderiaceae</taxon>
        <taxon>Paraburkholderia</taxon>
    </lineage>
</organism>
<accession>A0A1I7ENS2</accession>
<proteinExistence type="predicted"/>
<protein>
    <submittedName>
        <fullName evidence="1">Uncharacterized protein</fullName>
    </submittedName>
</protein>
<gene>
    <name evidence="1" type="ORF">SAMN05192563_103845</name>
</gene>
<reference evidence="1 2" key="1">
    <citation type="submission" date="2016-10" db="EMBL/GenBank/DDBJ databases">
        <authorList>
            <person name="de Groot N.N."/>
        </authorList>
    </citation>
    <scope>NUCLEOTIDE SEQUENCE [LARGE SCALE GENOMIC DNA]</scope>
    <source>
        <strain evidence="1 2">LMG 27731</strain>
    </source>
</reference>